<gene>
    <name evidence="1" type="ORF">F6450_03765</name>
</gene>
<dbReference type="RefSeq" id="WP_151182391.1">
    <property type="nucleotide sequence ID" value="NZ_CP090495.1"/>
</dbReference>
<sequence length="388" mass="44505">MKRITPRERLKDVFRSFKHRTKCNNKKKRYRHSPTNKISKNEYKPIVDYIDTAITTGLRAQAQNNRKNGIIIYLPEVMDFEENYHLTVLHLDAIGKLVSLLNKNGGRVLPRGAYNLASVNFDALRCISTEAALALTAEISNWEDSVRNKLRPSIKQWDEAIYSQFHDLGFFDLFQNKPLKKPLVNQYASEKKLVKYQKADCNRKGATRILRDSIHELVGNDIDTWTFLHSGLEEAITNVGHHAYPAECELRPKEKCWYLTASYIKRKKELKIAFFDQGVGIPNTLETSKLKEKVDFYIAKISRSRKKLDETLLEAAIEVGRTSTGDPDRGNGLPDLLEFIRKTGNGELNIFSGFGHYKLTVTDYNEKQHTSRLPLAMQGTLIVWSVTL</sequence>
<protein>
    <submittedName>
        <fullName evidence="1">Uncharacterized protein</fullName>
    </submittedName>
</protein>
<organism evidence="1 2">
    <name type="scientific">Photobacterium damselae subsp. damselae</name>
    <name type="common">Listonella damsela</name>
    <dbReference type="NCBI Taxonomy" id="85581"/>
    <lineage>
        <taxon>Bacteria</taxon>
        <taxon>Pseudomonadati</taxon>
        <taxon>Pseudomonadota</taxon>
        <taxon>Gammaproteobacteria</taxon>
        <taxon>Vibrionales</taxon>
        <taxon>Vibrionaceae</taxon>
        <taxon>Photobacterium</taxon>
    </lineage>
</organism>
<dbReference type="AlphaFoldDB" id="A0AAD3WY00"/>
<comment type="caution">
    <text evidence="1">The sequence shown here is derived from an EMBL/GenBank/DDBJ whole genome shotgun (WGS) entry which is preliminary data.</text>
</comment>
<name>A0AAD3WY00_PHODD</name>
<dbReference type="Proteomes" id="UP000480943">
    <property type="component" value="Unassembled WGS sequence"/>
</dbReference>
<reference evidence="1 2" key="1">
    <citation type="submission" date="2019-09" db="EMBL/GenBank/DDBJ databases">
        <title>Photobacterium damselae subsp. damselae CDC-2227-81, a human clinical isolate.</title>
        <authorList>
            <person name="Osorio C.R."/>
        </authorList>
    </citation>
    <scope>NUCLEOTIDE SEQUENCE [LARGE SCALE GENOMIC DNA]</scope>
    <source>
        <strain evidence="1 2">CDC-2227-81</strain>
    </source>
</reference>
<dbReference type="EMBL" id="VZUQ01000030">
    <property type="protein sequence ID" value="KAB1183562.1"/>
    <property type="molecule type" value="Genomic_DNA"/>
</dbReference>
<evidence type="ECO:0000313" key="2">
    <source>
        <dbReference type="Proteomes" id="UP000480943"/>
    </source>
</evidence>
<proteinExistence type="predicted"/>
<evidence type="ECO:0000313" key="1">
    <source>
        <dbReference type="EMBL" id="KAB1183562.1"/>
    </source>
</evidence>
<accession>A0AAD3WY00</accession>